<organism evidence="1 2">
    <name type="scientific">Chryseobacterium antibioticum</name>
    <dbReference type="NCBI Taxonomy" id="2728847"/>
    <lineage>
        <taxon>Bacteria</taxon>
        <taxon>Pseudomonadati</taxon>
        <taxon>Bacteroidota</taxon>
        <taxon>Flavobacteriia</taxon>
        <taxon>Flavobacteriales</taxon>
        <taxon>Weeksellaceae</taxon>
        <taxon>Chryseobacterium group</taxon>
        <taxon>Chryseobacterium</taxon>
    </lineage>
</organism>
<keyword evidence="2" id="KW-1185">Reference proteome</keyword>
<protein>
    <submittedName>
        <fullName evidence="1">Uncharacterized protein</fullName>
    </submittedName>
</protein>
<name>A0A7Y0AJ86_9FLAO</name>
<evidence type="ECO:0000313" key="2">
    <source>
        <dbReference type="Proteomes" id="UP000544054"/>
    </source>
</evidence>
<dbReference type="EMBL" id="JABBGI010000001">
    <property type="protein sequence ID" value="NML68335.1"/>
    <property type="molecule type" value="Genomic_DNA"/>
</dbReference>
<dbReference type="RefSeq" id="WP_169232932.1">
    <property type="nucleotide sequence ID" value="NZ_JABBGI010000001.1"/>
</dbReference>
<dbReference type="AlphaFoldDB" id="A0A7Y0AJ86"/>
<sequence length="59" mass="6482">MNLKNLKVEELTSIEQQSTEGGWLGLLLAIAEIAWEATHDPKDMQAGYNAVHGSYHGSK</sequence>
<reference evidence="1 2" key="1">
    <citation type="submission" date="2020-04" db="EMBL/GenBank/DDBJ databases">
        <title>Chryseobacterium sp. RP-3-3 sp. nov., isolated from Jeju soil.</title>
        <authorList>
            <person name="Dahal R.H."/>
        </authorList>
    </citation>
    <scope>NUCLEOTIDE SEQUENCE [LARGE SCALE GENOMIC DNA]</scope>
    <source>
        <strain evidence="1 2">RP-3-3</strain>
    </source>
</reference>
<proteinExistence type="predicted"/>
<evidence type="ECO:0000313" key="1">
    <source>
        <dbReference type="EMBL" id="NML68335.1"/>
    </source>
</evidence>
<dbReference type="Proteomes" id="UP000544054">
    <property type="component" value="Unassembled WGS sequence"/>
</dbReference>
<gene>
    <name evidence="1" type="ORF">HHL23_00755</name>
</gene>
<comment type="caution">
    <text evidence="1">The sequence shown here is derived from an EMBL/GenBank/DDBJ whole genome shotgun (WGS) entry which is preliminary data.</text>
</comment>
<accession>A0A7Y0AJ86</accession>